<accession>A0A0F9KIJ9</accession>
<reference evidence="1" key="1">
    <citation type="journal article" date="2015" name="Nature">
        <title>Complex archaea that bridge the gap between prokaryotes and eukaryotes.</title>
        <authorList>
            <person name="Spang A."/>
            <person name="Saw J.H."/>
            <person name="Jorgensen S.L."/>
            <person name="Zaremba-Niedzwiedzka K."/>
            <person name="Martijn J."/>
            <person name="Lind A.E."/>
            <person name="van Eijk R."/>
            <person name="Schleper C."/>
            <person name="Guy L."/>
            <person name="Ettema T.J."/>
        </authorList>
    </citation>
    <scope>NUCLEOTIDE SEQUENCE</scope>
</reference>
<organism evidence="1">
    <name type="scientific">marine sediment metagenome</name>
    <dbReference type="NCBI Taxonomy" id="412755"/>
    <lineage>
        <taxon>unclassified sequences</taxon>
        <taxon>metagenomes</taxon>
        <taxon>ecological metagenomes</taxon>
    </lineage>
</organism>
<gene>
    <name evidence="1" type="ORF">LCGC14_1699040</name>
</gene>
<proteinExistence type="predicted"/>
<dbReference type="EMBL" id="LAZR01014977">
    <property type="protein sequence ID" value="KKM15140.1"/>
    <property type="molecule type" value="Genomic_DNA"/>
</dbReference>
<comment type="caution">
    <text evidence="1">The sequence shown here is derived from an EMBL/GenBank/DDBJ whole genome shotgun (WGS) entry which is preliminary data.</text>
</comment>
<evidence type="ECO:0000313" key="1">
    <source>
        <dbReference type="EMBL" id="KKM15140.1"/>
    </source>
</evidence>
<sequence>MAQILEKSLFDPILIEESKDIREIREVLHEVLKNSSTIKLPIIIFTSR</sequence>
<name>A0A0F9KIJ9_9ZZZZ</name>
<protein>
    <submittedName>
        <fullName evidence="1">Uncharacterized protein</fullName>
    </submittedName>
</protein>
<dbReference type="AlphaFoldDB" id="A0A0F9KIJ9"/>